<organism evidence="2 3">
    <name type="scientific">Actinomadura rubteroloni</name>
    <dbReference type="NCBI Taxonomy" id="1926885"/>
    <lineage>
        <taxon>Bacteria</taxon>
        <taxon>Bacillati</taxon>
        <taxon>Actinomycetota</taxon>
        <taxon>Actinomycetes</taxon>
        <taxon>Streptosporangiales</taxon>
        <taxon>Thermomonosporaceae</taxon>
        <taxon>Actinomadura</taxon>
    </lineage>
</organism>
<evidence type="ECO:0000256" key="1">
    <source>
        <dbReference type="SAM" id="Phobius"/>
    </source>
</evidence>
<evidence type="ECO:0000313" key="2">
    <source>
        <dbReference type="EMBL" id="POM26994.1"/>
    </source>
</evidence>
<name>A0A2P4UPP7_9ACTN</name>
<dbReference type="AlphaFoldDB" id="A0A2P4UPP7"/>
<gene>
    <name evidence="2" type="ORF">BTM25_14020</name>
</gene>
<keyword evidence="3" id="KW-1185">Reference proteome</keyword>
<dbReference type="InterPro" id="IPR002798">
    <property type="entry name" value="SpoIIM-like"/>
</dbReference>
<dbReference type="PANTHER" id="PTHR35337:SF1">
    <property type="entry name" value="SLR1478 PROTEIN"/>
    <property type="match status" value="1"/>
</dbReference>
<dbReference type="Proteomes" id="UP000242367">
    <property type="component" value="Unassembled WGS sequence"/>
</dbReference>
<sequence length="337" mass="36323">MPYSRRVDVDAYAAAHDAEWRRLEKLVNSARKLSGPEIDELVELYQRTATHLSVVRSSSPDPHLVARLSSLVARGRATVAGAQAPMWRDVTRFATVAFPAAAYRLRWWWIGITVVGNVFAVILAVWVARNPDVQASVGSDHAIRQLVEHDFANYYTEHSASSFAFQVWVNNAWVSAVALMFGIFLGLPTLCVLFANQLNLGLTAGLMFAHGKGDVFFGLILPHGMLELTAVYLACAAGLRLGWTIVDPGPRRRGEALAAEGRSLVSVAIGLVGVLLVSGLIEGFVTGWVHVTWLRIGIGAVAEAGFLTYVIVLGRRALAAGETGADDLVPDTVPVAA</sequence>
<keyword evidence="1" id="KW-0812">Transmembrane</keyword>
<dbReference type="PANTHER" id="PTHR35337">
    <property type="entry name" value="SLR1478 PROTEIN"/>
    <property type="match status" value="1"/>
</dbReference>
<feature type="transmembrane region" description="Helical" evidence="1">
    <location>
        <begin position="172"/>
        <end position="195"/>
    </location>
</feature>
<proteinExistence type="predicted"/>
<reference evidence="2 3" key="1">
    <citation type="journal article" date="2017" name="Chemistry">
        <title>Isolation, Biosynthesis and Chemical Modifications of Rubterolones A-F: Rare Tropolone Alkaloids from Actinomadura sp. 5-2.</title>
        <authorList>
            <person name="Guo H."/>
            <person name="Benndorf R."/>
            <person name="Leichnitz D."/>
            <person name="Klassen J.L."/>
            <person name="Vollmers J."/>
            <person name="Gorls H."/>
            <person name="Steinacker M."/>
            <person name="Weigel C."/>
            <person name="Dahse H.M."/>
            <person name="Kaster A.K."/>
            <person name="de Beer Z.W."/>
            <person name="Poulsen M."/>
            <person name="Beemelmanns C."/>
        </authorList>
    </citation>
    <scope>NUCLEOTIDE SEQUENCE [LARGE SCALE GENOMIC DNA]</scope>
    <source>
        <strain evidence="2 3">5-2</strain>
    </source>
</reference>
<keyword evidence="1" id="KW-1133">Transmembrane helix</keyword>
<dbReference type="Pfam" id="PF01944">
    <property type="entry name" value="SpoIIM"/>
    <property type="match status" value="1"/>
</dbReference>
<feature type="transmembrane region" description="Helical" evidence="1">
    <location>
        <begin position="264"/>
        <end position="281"/>
    </location>
</feature>
<dbReference type="EMBL" id="MTBP01000001">
    <property type="protein sequence ID" value="POM26994.1"/>
    <property type="molecule type" value="Genomic_DNA"/>
</dbReference>
<feature type="transmembrane region" description="Helical" evidence="1">
    <location>
        <begin position="107"/>
        <end position="128"/>
    </location>
</feature>
<feature type="transmembrane region" description="Helical" evidence="1">
    <location>
        <begin position="215"/>
        <end position="243"/>
    </location>
</feature>
<keyword evidence="1" id="KW-0472">Membrane</keyword>
<evidence type="ECO:0000313" key="3">
    <source>
        <dbReference type="Proteomes" id="UP000242367"/>
    </source>
</evidence>
<feature type="transmembrane region" description="Helical" evidence="1">
    <location>
        <begin position="293"/>
        <end position="312"/>
    </location>
</feature>
<accession>A0A2P4UPP7</accession>
<evidence type="ECO:0008006" key="4">
    <source>
        <dbReference type="Google" id="ProtNLM"/>
    </source>
</evidence>
<protein>
    <recommendedName>
        <fullName evidence="4">Stage II sporulation protein M</fullName>
    </recommendedName>
</protein>
<comment type="caution">
    <text evidence="2">The sequence shown here is derived from an EMBL/GenBank/DDBJ whole genome shotgun (WGS) entry which is preliminary data.</text>
</comment>